<dbReference type="EMBL" id="JACHMO010000001">
    <property type="protein sequence ID" value="MBB5802579.1"/>
    <property type="molecule type" value="Genomic_DNA"/>
</dbReference>
<evidence type="ECO:0000313" key="2">
    <source>
        <dbReference type="EMBL" id="MBB5802579.1"/>
    </source>
</evidence>
<dbReference type="RefSeq" id="WP_184919359.1">
    <property type="nucleotide sequence ID" value="NZ_JACHMO010000001.1"/>
</dbReference>
<organism evidence="2 3">
    <name type="scientific">Saccharothrix ecbatanensis</name>
    <dbReference type="NCBI Taxonomy" id="1105145"/>
    <lineage>
        <taxon>Bacteria</taxon>
        <taxon>Bacillati</taxon>
        <taxon>Actinomycetota</taxon>
        <taxon>Actinomycetes</taxon>
        <taxon>Pseudonocardiales</taxon>
        <taxon>Pseudonocardiaceae</taxon>
        <taxon>Saccharothrix</taxon>
    </lineage>
</organism>
<gene>
    <name evidence="2" type="ORF">F4560_002347</name>
</gene>
<feature type="region of interest" description="Disordered" evidence="1">
    <location>
        <begin position="234"/>
        <end position="255"/>
    </location>
</feature>
<dbReference type="AlphaFoldDB" id="A0A7W9HHX0"/>
<keyword evidence="3" id="KW-1185">Reference proteome</keyword>
<dbReference type="Proteomes" id="UP000552097">
    <property type="component" value="Unassembled WGS sequence"/>
</dbReference>
<proteinExistence type="predicted"/>
<accession>A0A7W9HHX0</accession>
<comment type="caution">
    <text evidence="2">The sequence shown here is derived from an EMBL/GenBank/DDBJ whole genome shotgun (WGS) entry which is preliminary data.</text>
</comment>
<feature type="region of interest" description="Disordered" evidence="1">
    <location>
        <begin position="60"/>
        <end position="112"/>
    </location>
</feature>
<sequence>MTDLDLPPNSPLPDGVRAAALIRVREGLDAPPPRHLPLKIAAIVVAVVTATTLAVQLGDRGDSTATTTPTEIPELRHHDLDPSYDVRTSSAPDGAAQRCHAQSTGLPPADQWTPIATASRHRVDLMAFETTAGVVFCENTPMSVTVSPPSTDPGALTIAFTTATGSMAGFTGSETRSFALAAGTDVQRKRAIVARSGRVFLMPDGFVADSVVAQPEVAESIDLAQTFELTTPLRSPTVVDRPAPPEDRGSAEGRRLGECLADQPQPVPDPDAWRAGQAIALTPTESVQLGHYQDLLLLCRKDRTVVVYDFRRPDTPQWARTLITGTTVRGVLTFYYIARTIPNAPTTQDSAAFDTLALIAEVTDPRVATVTVVIPGRPDVTAEPVAGSVVVRDLRSDGSGRPPGMRIVVRDAAGTVVEELTYEF</sequence>
<evidence type="ECO:0000313" key="3">
    <source>
        <dbReference type="Proteomes" id="UP000552097"/>
    </source>
</evidence>
<protein>
    <submittedName>
        <fullName evidence="2">Uncharacterized protein</fullName>
    </submittedName>
</protein>
<reference evidence="2 3" key="1">
    <citation type="submission" date="2020-08" db="EMBL/GenBank/DDBJ databases">
        <title>Sequencing the genomes of 1000 actinobacteria strains.</title>
        <authorList>
            <person name="Klenk H.-P."/>
        </authorList>
    </citation>
    <scope>NUCLEOTIDE SEQUENCE [LARGE SCALE GENOMIC DNA]</scope>
    <source>
        <strain evidence="2 3">DSM 45486</strain>
    </source>
</reference>
<feature type="compositionally biased region" description="Basic and acidic residues" evidence="1">
    <location>
        <begin position="243"/>
        <end position="255"/>
    </location>
</feature>
<evidence type="ECO:0000256" key="1">
    <source>
        <dbReference type="SAM" id="MobiDB-lite"/>
    </source>
</evidence>
<name>A0A7W9HHX0_9PSEU</name>